<evidence type="ECO:0000256" key="1">
    <source>
        <dbReference type="ARBA" id="ARBA00004141"/>
    </source>
</evidence>
<reference evidence="6 7" key="1">
    <citation type="submission" date="2022-06" db="EMBL/GenBank/DDBJ databases">
        <title>Mesorhizobium sp. strain RP14 Genome sequencing and assembly.</title>
        <authorList>
            <person name="Kim I."/>
        </authorList>
    </citation>
    <scope>NUCLEOTIDE SEQUENCE [LARGE SCALE GENOMIC DNA]</scope>
    <source>
        <strain evidence="7">RP14(2022)</strain>
    </source>
</reference>
<gene>
    <name evidence="6" type="ORF">NGM99_09150</name>
</gene>
<protein>
    <submittedName>
        <fullName evidence="6">DoxX family protein</fullName>
    </submittedName>
</protein>
<keyword evidence="3 5" id="KW-1133">Transmembrane helix</keyword>
<feature type="transmembrane region" description="Helical" evidence="5">
    <location>
        <begin position="6"/>
        <end position="29"/>
    </location>
</feature>
<accession>A0ABT1C557</accession>
<evidence type="ECO:0000256" key="2">
    <source>
        <dbReference type="ARBA" id="ARBA00022692"/>
    </source>
</evidence>
<feature type="transmembrane region" description="Helical" evidence="5">
    <location>
        <begin position="94"/>
        <end position="112"/>
    </location>
</feature>
<keyword evidence="4 5" id="KW-0472">Membrane</keyword>
<evidence type="ECO:0000256" key="4">
    <source>
        <dbReference type="ARBA" id="ARBA00023136"/>
    </source>
</evidence>
<evidence type="ECO:0000313" key="7">
    <source>
        <dbReference type="Proteomes" id="UP001205906"/>
    </source>
</evidence>
<dbReference type="Proteomes" id="UP001205906">
    <property type="component" value="Unassembled WGS sequence"/>
</dbReference>
<dbReference type="InterPro" id="IPR032808">
    <property type="entry name" value="DoxX"/>
</dbReference>
<organism evidence="6 7">
    <name type="scientific">Mesorhizobium liriopis</name>
    <dbReference type="NCBI Taxonomy" id="2953882"/>
    <lineage>
        <taxon>Bacteria</taxon>
        <taxon>Pseudomonadati</taxon>
        <taxon>Pseudomonadota</taxon>
        <taxon>Alphaproteobacteria</taxon>
        <taxon>Hyphomicrobiales</taxon>
        <taxon>Phyllobacteriaceae</taxon>
        <taxon>Mesorhizobium</taxon>
    </lineage>
</organism>
<feature type="transmembrane region" description="Helical" evidence="5">
    <location>
        <begin position="69"/>
        <end position="87"/>
    </location>
</feature>
<proteinExistence type="predicted"/>
<comment type="subcellular location">
    <subcellularLocation>
        <location evidence="1">Membrane</location>
        <topology evidence="1">Multi-pass membrane protein</topology>
    </subcellularLocation>
</comment>
<evidence type="ECO:0000256" key="3">
    <source>
        <dbReference type="ARBA" id="ARBA00022989"/>
    </source>
</evidence>
<dbReference type="EMBL" id="JAMXQS010000004">
    <property type="protein sequence ID" value="MCO6049959.1"/>
    <property type="molecule type" value="Genomic_DNA"/>
</dbReference>
<sequence>MLILNYSWAVWLAWLLAAFFVISGVLNLIGFKPMQEQLLGWGFPSWFRFVNGICDLLIGVLIAWYPTRVFGLILGVLLCVVIWIVLLRHRDYGHMLPSVVLFALLLVTAWGLRLL</sequence>
<evidence type="ECO:0000313" key="6">
    <source>
        <dbReference type="EMBL" id="MCO6049959.1"/>
    </source>
</evidence>
<comment type="caution">
    <text evidence="6">The sequence shown here is derived from an EMBL/GenBank/DDBJ whole genome shotgun (WGS) entry which is preliminary data.</text>
</comment>
<keyword evidence="7" id="KW-1185">Reference proteome</keyword>
<keyword evidence="2 5" id="KW-0812">Transmembrane</keyword>
<dbReference type="RefSeq" id="WP_252818173.1">
    <property type="nucleotide sequence ID" value="NZ_JAMXQS010000004.1"/>
</dbReference>
<evidence type="ECO:0000256" key="5">
    <source>
        <dbReference type="SAM" id="Phobius"/>
    </source>
</evidence>
<dbReference type="Pfam" id="PF13564">
    <property type="entry name" value="DoxX_2"/>
    <property type="match status" value="1"/>
</dbReference>
<name>A0ABT1C557_9HYPH</name>
<feature type="transmembrane region" description="Helical" evidence="5">
    <location>
        <begin position="41"/>
        <end position="63"/>
    </location>
</feature>